<dbReference type="InterPro" id="IPR036869">
    <property type="entry name" value="J_dom_sf"/>
</dbReference>
<dbReference type="AlphaFoldDB" id="A0A813EAU1"/>
<sequence length="210" mass="23544">MGRDYYTLLGVSRNATTAEVRMGYKWMSAKWHPQKNPNSKVEAQQRFRDIAEAYDVLIDPLRRKRYDDLGETGLKHPPGANFEPYQYVGDPFALFSSFFSEANPLASAYEPDLEALPVIPSKDLEGLIEVEIECSLGELQEGTTRRLEVERTRLGPGFIPYKENKLVTLPIRAGWQAGMRVLFKGEGNHSSSSKTPGDLAVLILQRAPAV</sequence>
<evidence type="ECO:0000313" key="4">
    <source>
        <dbReference type="Proteomes" id="UP000654075"/>
    </source>
</evidence>
<name>A0A813EAU1_POLGL</name>
<dbReference type="Gene3D" id="1.10.287.110">
    <property type="entry name" value="DnaJ domain"/>
    <property type="match status" value="1"/>
</dbReference>
<dbReference type="InterPro" id="IPR008971">
    <property type="entry name" value="HSP40/DnaJ_pept-bd"/>
</dbReference>
<dbReference type="InterPro" id="IPR002939">
    <property type="entry name" value="DnaJ_C"/>
</dbReference>
<dbReference type="PROSITE" id="PS50076">
    <property type="entry name" value="DNAJ_2"/>
    <property type="match status" value="1"/>
</dbReference>
<protein>
    <recommendedName>
        <fullName evidence="2">J domain-containing protein</fullName>
    </recommendedName>
</protein>
<keyword evidence="1" id="KW-0143">Chaperone</keyword>
<evidence type="ECO:0000259" key="2">
    <source>
        <dbReference type="PROSITE" id="PS50076"/>
    </source>
</evidence>
<evidence type="ECO:0000313" key="3">
    <source>
        <dbReference type="EMBL" id="CAE8597365.1"/>
    </source>
</evidence>
<keyword evidence="4" id="KW-1185">Reference proteome</keyword>
<dbReference type="SUPFAM" id="SSF49493">
    <property type="entry name" value="HSP40/DnaJ peptide-binding domain"/>
    <property type="match status" value="1"/>
</dbReference>
<gene>
    <name evidence="3" type="ORF">PGLA1383_LOCUS15810</name>
</gene>
<dbReference type="GO" id="GO:0051087">
    <property type="term" value="F:protein-folding chaperone binding"/>
    <property type="evidence" value="ECO:0007669"/>
    <property type="project" value="TreeGrafter"/>
</dbReference>
<dbReference type="Gene3D" id="2.60.260.20">
    <property type="entry name" value="Urease metallochaperone UreE, N-terminal domain"/>
    <property type="match status" value="1"/>
</dbReference>
<evidence type="ECO:0000256" key="1">
    <source>
        <dbReference type="ARBA" id="ARBA00023186"/>
    </source>
</evidence>
<dbReference type="InterPro" id="IPR018253">
    <property type="entry name" value="DnaJ_domain_CS"/>
</dbReference>
<dbReference type="SUPFAM" id="SSF46565">
    <property type="entry name" value="Chaperone J-domain"/>
    <property type="match status" value="1"/>
</dbReference>
<dbReference type="InterPro" id="IPR001623">
    <property type="entry name" value="DnaJ_domain"/>
</dbReference>
<dbReference type="GO" id="GO:0051082">
    <property type="term" value="F:unfolded protein binding"/>
    <property type="evidence" value="ECO:0007669"/>
    <property type="project" value="InterPro"/>
</dbReference>
<dbReference type="EMBL" id="CAJNNV010009410">
    <property type="protein sequence ID" value="CAE8597365.1"/>
    <property type="molecule type" value="Genomic_DNA"/>
</dbReference>
<dbReference type="Proteomes" id="UP000654075">
    <property type="component" value="Unassembled WGS sequence"/>
</dbReference>
<organism evidence="3 4">
    <name type="scientific">Polarella glacialis</name>
    <name type="common">Dinoflagellate</name>
    <dbReference type="NCBI Taxonomy" id="89957"/>
    <lineage>
        <taxon>Eukaryota</taxon>
        <taxon>Sar</taxon>
        <taxon>Alveolata</taxon>
        <taxon>Dinophyceae</taxon>
        <taxon>Suessiales</taxon>
        <taxon>Suessiaceae</taxon>
        <taxon>Polarella</taxon>
    </lineage>
</organism>
<feature type="domain" description="J" evidence="2">
    <location>
        <begin position="4"/>
        <end position="70"/>
    </location>
</feature>
<dbReference type="OrthoDB" id="550424at2759"/>
<dbReference type="PANTHER" id="PTHR24078">
    <property type="entry name" value="DNAJ HOMOLOG SUBFAMILY C MEMBER"/>
    <property type="match status" value="1"/>
</dbReference>
<dbReference type="SMART" id="SM00271">
    <property type="entry name" value="DnaJ"/>
    <property type="match status" value="1"/>
</dbReference>
<proteinExistence type="predicted"/>
<dbReference type="PROSITE" id="PS00636">
    <property type="entry name" value="DNAJ_1"/>
    <property type="match status" value="1"/>
</dbReference>
<dbReference type="GO" id="GO:0006457">
    <property type="term" value="P:protein folding"/>
    <property type="evidence" value="ECO:0007669"/>
    <property type="project" value="InterPro"/>
</dbReference>
<accession>A0A813EAU1</accession>
<dbReference type="PANTHER" id="PTHR24078:SF553">
    <property type="entry name" value="DNAJ HOMOLOG SUBFAMILY B MEMBER 5"/>
    <property type="match status" value="1"/>
</dbReference>
<reference evidence="3" key="1">
    <citation type="submission" date="2021-02" db="EMBL/GenBank/DDBJ databases">
        <authorList>
            <person name="Dougan E. K."/>
            <person name="Rhodes N."/>
            <person name="Thang M."/>
            <person name="Chan C."/>
        </authorList>
    </citation>
    <scope>NUCLEOTIDE SEQUENCE</scope>
</reference>
<dbReference type="GO" id="GO:0005829">
    <property type="term" value="C:cytosol"/>
    <property type="evidence" value="ECO:0007669"/>
    <property type="project" value="TreeGrafter"/>
</dbReference>
<comment type="caution">
    <text evidence="3">The sequence shown here is derived from an EMBL/GenBank/DDBJ whole genome shotgun (WGS) entry which is preliminary data.</text>
</comment>
<dbReference type="Pfam" id="PF00226">
    <property type="entry name" value="DnaJ"/>
    <property type="match status" value="1"/>
</dbReference>
<dbReference type="InterPro" id="IPR051339">
    <property type="entry name" value="DnaJ_subfamily_B"/>
</dbReference>
<dbReference type="CDD" id="cd06257">
    <property type="entry name" value="DnaJ"/>
    <property type="match status" value="1"/>
</dbReference>
<dbReference type="PRINTS" id="PR00625">
    <property type="entry name" value="JDOMAIN"/>
</dbReference>
<dbReference type="Pfam" id="PF01556">
    <property type="entry name" value="DnaJ_C"/>
    <property type="match status" value="1"/>
</dbReference>